<dbReference type="GO" id="GO:0042578">
    <property type="term" value="F:phosphoric ester hydrolase activity"/>
    <property type="evidence" value="ECO:0007669"/>
    <property type="project" value="TreeGrafter"/>
</dbReference>
<dbReference type="PANTHER" id="PTHR36928">
    <property type="entry name" value="PHOSPHATASE YCDX-RELATED"/>
    <property type="match status" value="1"/>
</dbReference>
<dbReference type="InterPro" id="IPR016195">
    <property type="entry name" value="Pol/histidinol_Pase-like"/>
</dbReference>
<evidence type="ECO:0000259" key="1">
    <source>
        <dbReference type="SMART" id="SM00481"/>
    </source>
</evidence>
<dbReference type="Proteomes" id="UP000215413">
    <property type="component" value="Unassembled WGS sequence"/>
</dbReference>
<protein>
    <submittedName>
        <fullName evidence="2">Histidinol-phosphatase</fullName>
    </submittedName>
</protein>
<dbReference type="EMBL" id="NDYC01000026">
    <property type="protein sequence ID" value="OXZ27143.1"/>
    <property type="molecule type" value="Genomic_DNA"/>
</dbReference>
<comment type="caution">
    <text evidence="2">The sequence shown here is derived from an EMBL/GenBank/DDBJ whole genome shotgun (WGS) entry which is preliminary data.</text>
</comment>
<dbReference type="SUPFAM" id="SSF89550">
    <property type="entry name" value="PHP domain-like"/>
    <property type="match status" value="1"/>
</dbReference>
<dbReference type="Pfam" id="PF02811">
    <property type="entry name" value="PHP"/>
    <property type="match status" value="1"/>
</dbReference>
<feature type="domain" description="Polymerase/histidinol phosphatase N-terminal" evidence="1">
    <location>
        <begin position="9"/>
        <end position="90"/>
    </location>
</feature>
<dbReference type="InterPro" id="IPR050243">
    <property type="entry name" value="PHP_phosphatase"/>
</dbReference>
<dbReference type="PANTHER" id="PTHR36928:SF1">
    <property type="entry name" value="PHOSPHATASE YCDX-RELATED"/>
    <property type="match status" value="1"/>
</dbReference>
<dbReference type="GO" id="GO:0008270">
    <property type="term" value="F:zinc ion binding"/>
    <property type="evidence" value="ECO:0007669"/>
    <property type="project" value="TreeGrafter"/>
</dbReference>
<dbReference type="Gene3D" id="3.20.20.140">
    <property type="entry name" value="Metal-dependent hydrolases"/>
    <property type="match status" value="1"/>
</dbReference>
<gene>
    <name evidence="2" type="ORF">B9N49_06075</name>
</gene>
<dbReference type="GO" id="GO:0005829">
    <property type="term" value="C:cytosol"/>
    <property type="evidence" value="ECO:0007669"/>
    <property type="project" value="TreeGrafter"/>
</dbReference>
<dbReference type="SMART" id="SM00481">
    <property type="entry name" value="POLIIIAc"/>
    <property type="match status" value="1"/>
</dbReference>
<accession>A0A233V465</accession>
<proteinExistence type="predicted"/>
<evidence type="ECO:0000313" key="3">
    <source>
        <dbReference type="Proteomes" id="UP000215413"/>
    </source>
</evidence>
<dbReference type="RefSeq" id="WP_094205958.1">
    <property type="nucleotide sequence ID" value="NZ_NDYC01000026.1"/>
</dbReference>
<reference evidence="3" key="1">
    <citation type="submission" date="2017-04" db="EMBL/GenBank/DDBJ databases">
        <title>Finegoldia magna isolated from orthopedic joint implant-associated infections.</title>
        <authorList>
            <person name="Bjorklund S."/>
            <person name="Bruggemann H."/>
            <person name="Jensen A."/>
            <person name="Hellmark B."/>
            <person name="Soderquist B."/>
        </authorList>
    </citation>
    <scope>NUCLEOTIDE SEQUENCE [LARGE SCALE GENOMIC DNA]</scope>
    <source>
        <strain evidence="3">CCUG 54800</strain>
    </source>
</reference>
<dbReference type="InterPro" id="IPR004013">
    <property type="entry name" value="PHP_dom"/>
</dbReference>
<sequence>MEDKIKLTREYHVHSVYSRNNHGKSTIEEIVQEARAKKLKTISITDHGPGHLMYGIKRKLITVQREEINRLKEKYDDIEILMGVEANVIGYNGEIDIREEEKKYFDFINLGFHDGVRFVDKKSFYNYHVLKRMSWMGQSVREKMIDLNTNTMVKALENNDIFIITHPGDKIDVDIEKIAQTCEKTNTVMEINNHHPHLSVEEIKISSHYNVKFSLGSDAHHRKNIANVNDSIKRVIESGLDISRIINID</sequence>
<dbReference type="InterPro" id="IPR003141">
    <property type="entry name" value="Pol/His_phosphatase_N"/>
</dbReference>
<name>A0A233V465_FINMA</name>
<evidence type="ECO:0000313" key="2">
    <source>
        <dbReference type="EMBL" id="OXZ27143.1"/>
    </source>
</evidence>
<organism evidence="2 3">
    <name type="scientific">Finegoldia magna</name>
    <name type="common">Peptostreptococcus magnus</name>
    <dbReference type="NCBI Taxonomy" id="1260"/>
    <lineage>
        <taxon>Bacteria</taxon>
        <taxon>Bacillati</taxon>
        <taxon>Bacillota</taxon>
        <taxon>Tissierellia</taxon>
        <taxon>Tissierellales</taxon>
        <taxon>Peptoniphilaceae</taxon>
        <taxon>Finegoldia</taxon>
    </lineage>
</organism>
<dbReference type="AlphaFoldDB" id="A0A233V465"/>